<dbReference type="Proteomes" id="UP000430670">
    <property type="component" value="Unassembled WGS sequence"/>
</dbReference>
<evidence type="ECO:0000313" key="2">
    <source>
        <dbReference type="Proteomes" id="UP000430670"/>
    </source>
</evidence>
<protein>
    <recommendedName>
        <fullName evidence="3">Phage protein, HK97 gp10 family</fullName>
    </recommendedName>
</protein>
<dbReference type="RefSeq" id="WP_155478129.1">
    <property type="nucleotide sequence ID" value="NZ_WNKU01000066.1"/>
</dbReference>
<dbReference type="OrthoDB" id="2893000at2"/>
<reference evidence="1 2" key="1">
    <citation type="submission" date="2019-11" db="EMBL/GenBank/DDBJ databases">
        <title>Whole-genome sequence of a the green, strictly anaerobic photosynthetic bacterium Heliobacillus mobilis DSM 6151.</title>
        <authorList>
            <person name="Kyndt J.A."/>
            <person name="Meyer T.E."/>
        </authorList>
    </citation>
    <scope>NUCLEOTIDE SEQUENCE [LARGE SCALE GENOMIC DNA]</scope>
    <source>
        <strain evidence="1 2">DSM 6151</strain>
    </source>
</reference>
<comment type="caution">
    <text evidence="1">The sequence shown here is derived from an EMBL/GenBank/DDBJ whole genome shotgun (WGS) entry which is preliminary data.</text>
</comment>
<evidence type="ECO:0000313" key="1">
    <source>
        <dbReference type="EMBL" id="MTV51050.1"/>
    </source>
</evidence>
<accession>A0A6I3SPR3</accession>
<name>A0A6I3SPR3_HELMO</name>
<dbReference type="EMBL" id="WNKU01000066">
    <property type="protein sequence ID" value="MTV51050.1"/>
    <property type="molecule type" value="Genomic_DNA"/>
</dbReference>
<keyword evidence="2" id="KW-1185">Reference proteome</keyword>
<gene>
    <name evidence="1" type="ORF">GJ688_19315</name>
</gene>
<organism evidence="1 2">
    <name type="scientific">Heliobacterium mobile</name>
    <name type="common">Heliobacillus mobilis</name>
    <dbReference type="NCBI Taxonomy" id="28064"/>
    <lineage>
        <taxon>Bacteria</taxon>
        <taxon>Bacillati</taxon>
        <taxon>Bacillota</taxon>
        <taxon>Clostridia</taxon>
        <taxon>Eubacteriales</taxon>
        <taxon>Heliobacteriaceae</taxon>
        <taxon>Heliobacterium</taxon>
    </lineage>
</organism>
<dbReference type="AlphaFoldDB" id="A0A6I3SPR3"/>
<sequence>MAKITINAKDVLQKLVKAETESGKAVVQAVNDCADDLLRVSSEIAPHDKGILEKSYAQEVNTNRDQVTVNVQYAVREGNFNYAVQMHEGEYRLGPGSIAKPGTEGMSGTHYNVGNKFLTRPLEGEADTYRKHIRQVLRQVIQKDGQ</sequence>
<evidence type="ECO:0008006" key="3">
    <source>
        <dbReference type="Google" id="ProtNLM"/>
    </source>
</evidence>
<proteinExistence type="predicted"/>